<evidence type="ECO:0000256" key="4">
    <source>
        <dbReference type="PROSITE-ProRule" id="PRU00207"/>
    </source>
</evidence>
<dbReference type="Gene3D" id="3.30.40.10">
    <property type="entry name" value="Zinc/RING finger domain, C3HC4 (zinc finger)"/>
    <property type="match status" value="1"/>
</dbReference>
<reference evidence="7" key="1">
    <citation type="journal article" date="2023" name="G3 (Bethesda)">
        <title>Whole genome assembly and annotation of the endangered Caribbean coral Acropora cervicornis.</title>
        <authorList>
            <person name="Selwyn J.D."/>
            <person name="Vollmer S.V."/>
        </authorList>
    </citation>
    <scope>NUCLEOTIDE SEQUENCE</scope>
    <source>
        <strain evidence="7">K2</strain>
    </source>
</reference>
<reference evidence="7" key="2">
    <citation type="journal article" date="2023" name="Science">
        <title>Genomic signatures of disease resistance in endangered staghorn corals.</title>
        <authorList>
            <person name="Vollmer S.V."/>
            <person name="Selwyn J.D."/>
            <person name="Despard B.A."/>
            <person name="Roesel C.L."/>
        </authorList>
    </citation>
    <scope>NUCLEOTIDE SEQUENCE</scope>
    <source>
        <strain evidence="7">K2</strain>
    </source>
</reference>
<evidence type="ECO:0000313" key="7">
    <source>
        <dbReference type="EMBL" id="KAK2570788.1"/>
    </source>
</evidence>
<dbReference type="Proteomes" id="UP001249851">
    <property type="component" value="Unassembled WGS sequence"/>
</dbReference>
<protein>
    <recommendedName>
        <fullName evidence="6">TRAF-type domain-containing protein</fullName>
    </recommendedName>
</protein>
<keyword evidence="3 4" id="KW-0862">Zinc</keyword>
<dbReference type="AlphaFoldDB" id="A0AAD9R0S4"/>
<gene>
    <name evidence="7" type="ORF">P5673_004483</name>
</gene>
<dbReference type="PROSITE" id="PS50145">
    <property type="entry name" value="ZF_TRAF"/>
    <property type="match status" value="1"/>
</dbReference>
<evidence type="ECO:0000256" key="5">
    <source>
        <dbReference type="SAM" id="MobiDB-lite"/>
    </source>
</evidence>
<evidence type="ECO:0000256" key="3">
    <source>
        <dbReference type="ARBA" id="ARBA00022833"/>
    </source>
</evidence>
<feature type="domain" description="TRAF-type" evidence="6">
    <location>
        <begin position="73"/>
        <end position="107"/>
    </location>
</feature>
<dbReference type="InterPro" id="IPR013083">
    <property type="entry name" value="Znf_RING/FYVE/PHD"/>
</dbReference>
<evidence type="ECO:0000313" key="8">
    <source>
        <dbReference type="Proteomes" id="UP001249851"/>
    </source>
</evidence>
<feature type="zinc finger region" description="TRAF-type" evidence="4">
    <location>
        <begin position="73"/>
        <end position="107"/>
    </location>
</feature>
<keyword evidence="1 4" id="KW-0479">Metal-binding</keyword>
<proteinExistence type="predicted"/>
<dbReference type="GO" id="GO:0008270">
    <property type="term" value="F:zinc ion binding"/>
    <property type="evidence" value="ECO:0007669"/>
    <property type="project" value="UniProtKB-KW"/>
</dbReference>
<dbReference type="EMBL" id="JARQWQ010000007">
    <property type="protein sequence ID" value="KAK2570788.1"/>
    <property type="molecule type" value="Genomic_DNA"/>
</dbReference>
<evidence type="ECO:0000256" key="1">
    <source>
        <dbReference type="ARBA" id="ARBA00022723"/>
    </source>
</evidence>
<keyword evidence="2 4" id="KW-0863">Zinc-finger</keyword>
<evidence type="ECO:0000259" key="6">
    <source>
        <dbReference type="PROSITE" id="PS50145"/>
    </source>
</evidence>
<sequence length="241" mass="26906">MSSQSGALVESKSFALTSKGQDKQMGRSQLRPNESMETEAIQRFLSICLKQFFICSQDGSEESGSSPADSANSHLDACPLYPVECPNMCGEMAVPREKVHSNTVECCLNYGDLLVYSSSRENEKGGIVLTREHRRREFSIGIEFLVLKCDYFGTLETVTDNSRNFSPLIKREKNVENHLYKTHSIFQNLSFLSFDHSVNPIGLVGAKIILSLVDGSRTTSRKIVRTNKNTALTKTSDVHIR</sequence>
<feature type="region of interest" description="Disordered" evidence="5">
    <location>
        <begin position="1"/>
        <end position="35"/>
    </location>
</feature>
<dbReference type="InterPro" id="IPR001293">
    <property type="entry name" value="Znf_TRAF"/>
</dbReference>
<accession>A0AAD9R0S4</accession>
<comment type="caution">
    <text evidence="7">The sequence shown here is derived from an EMBL/GenBank/DDBJ whole genome shotgun (WGS) entry which is preliminary data.</text>
</comment>
<name>A0AAD9R0S4_ACRCE</name>
<evidence type="ECO:0000256" key="2">
    <source>
        <dbReference type="ARBA" id="ARBA00022771"/>
    </source>
</evidence>
<organism evidence="7 8">
    <name type="scientific">Acropora cervicornis</name>
    <name type="common">Staghorn coral</name>
    <dbReference type="NCBI Taxonomy" id="6130"/>
    <lineage>
        <taxon>Eukaryota</taxon>
        <taxon>Metazoa</taxon>
        <taxon>Cnidaria</taxon>
        <taxon>Anthozoa</taxon>
        <taxon>Hexacorallia</taxon>
        <taxon>Scleractinia</taxon>
        <taxon>Astrocoeniina</taxon>
        <taxon>Acroporidae</taxon>
        <taxon>Acropora</taxon>
    </lineage>
</organism>
<keyword evidence="8" id="KW-1185">Reference proteome</keyword>